<name>A0A0E9S5E6_ANGAN</name>
<reference evidence="1" key="1">
    <citation type="submission" date="2014-11" db="EMBL/GenBank/DDBJ databases">
        <authorList>
            <person name="Amaro Gonzalez C."/>
        </authorList>
    </citation>
    <scope>NUCLEOTIDE SEQUENCE</scope>
</reference>
<accession>A0A0E9S5E6</accession>
<proteinExistence type="predicted"/>
<sequence>MIRYTAVVLCTNRVFLRQPKNSKFK</sequence>
<evidence type="ECO:0000313" key="1">
    <source>
        <dbReference type="EMBL" id="JAH36422.1"/>
    </source>
</evidence>
<dbReference type="AlphaFoldDB" id="A0A0E9S5E6"/>
<dbReference type="EMBL" id="GBXM01072155">
    <property type="protein sequence ID" value="JAH36422.1"/>
    <property type="molecule type" value="Transcribed_RNA"/>
</dbReference>
<organism evidence="1">
    <name type="scientific">Anguilla anguilla</name>
    <name type="common">European freshwater eel</name>
    <name type="synonym">Muraena anguilla</name>
    <dbReference type="NCBI Taxonomy" id="7936"/>
    <lineage>
        <taxon>Eukaryota</taxon>
        <taxon>Metazoa</taxon>
        <taxon>Chordata</taxon>
        <taxon>Craniata</taxon>
        <taxon>Vertebrata</taxon>
        <taxon>Euteleostomi</taxon>
        <taxon>Actinopterygii</taxon>
        <taxon>Neopterygii</taxon>
        <taxon>Teleostei</taxon>
        <taxon>Anguilliformes</taxon>
        <taxon>Anguillidae</taxon>
        <taxon>Anguilla</taxon>
    </lineage>
</organism>
<protein>
    <submittedName>
        <fullName evidence="1">Uncharacterized protein</fullName>
    </submittedName>
</protein>
<reference evidence="1" key="2">
    <citation type="journal article" date="2015" name="Fish Shellfish Immunol.">
        <title>Early steps in the European eel (Anguilla anguilla)-Vibrio vulnificus interaction in the gills: Role of the RtxA13 toxin.</title>
        <authorList>
            <person name="Callol A."/>
            <person name="Pajuelo D."/>
            <person name="Ebbesson L."/>
            <person name="Teles M."/>
            <person name="MacKenzie S."/>
            <person name="Amaro C."/>
        </authorList>
    </citation>
    <scope>NUCLEOTIDE SEQUENCE</scope>
</reference>